<evidence type="ECO:0000256" key="2">
    <source>
        <dbReference type="ARBA" id="ARBA00022741"/>
    </source>
</evidence>
<dbReference type="InterPro" id="IPR016064">
    <property type="entry name" value="NAD/diacylglycerol_kinase_sf"/>
</dbReference>
<evidence type="ECO:0000313" key="7">
    <source>
        <dbReference type="EMBL" id="CAD8413458.1"/>
    </source>
</evidence>
<reference evidence="7" key="1">
    <citation type="submission" date="2021-01" db="EMBL/GenBank/DDBJ databases">
        <authorList>
            <person name="Corre E."/>
            <person name="Pelletier E."/>
            <person name="Niang G."/>
            <person name="Scheremetjew M."/>
            <person name="Finn R."/>
            <person name="Kale V."/>
            <person name="Holt S."/>
            <person name="Cochrane G."/>
            <person name="Meng A."/>
            <person name="Brown T."/>
            <person name="Cohen L."/>
        </authorList>
    </citation>
    <scope>NUCLEOTIDE SEQUENCE</scope>
    <source>
        <strain evidence="7">CCAP1064/1</strain>
    </source>
</reference>
<protein>
    <recommendedName>
        <fullName evidence="6">Diacylglycerol kinase accessory domain-containing protein</fullName>
    </recommendedName>
</protein>
<dbReference type="Gene3D" id="2.60.200.40">
    <property type="match status" value="1"/>
</dbReference>
<evidence type="ECO:0000256" key="5">
    <source>
        <dbReference type="SAM" id="MobiDB-lite"/>
    </source>
</evidence>
<evidence type="ECO:0000256" key="4">
    <source>
        <dbReference type="ARBA" id="ARBA00022840"/>
    </source>
</evidence>
<keyword evidence="1" id="KW-0808">Transferase</keyword>
<keyword evidence="4" id="KW-0067">ATP-binding</keyword>
<feature type="domain" description="Diacylglycerol kinase accessory" evidence="6">
    <location>
        <begin position="2"/>
        <end position="89"/>
    </location>
</feature>
<keyword evidence="2" id="KW-0547">Nucleotide-binding</keyword>
<evidence type="ECO:0000256" key="1">
    <source>
        <dbReference type="ARBA" id="ARBA00022679"/>
    </source>
</evidence>
<dbReference type="EMBL" id="HBEL01020548">
    <property type="protein sequence ID" value="CAD8413458.1"/>
    <property type="molecule type" value="Transcribed_RNA"/>
</dbReference>
<dbReference type="AlphaFoldDB" id="A0A7S0GDP9"/>
<dbReference type="SUPFAM" id="SSF111331">
    <property type="entry name" value="NAD kinase/diacylglycerol kinase-like"/>
    <property type="match status" value="1"/>
</dbReference>
<dbReference type="InterPro" id="IPR037607">
    <property type="entry name" value="DGK"/>
</dbReference>
<gene>
    <name evidence="7" type="ORF">PINE0816_LOCUS9589</name>
</gene>
<evidence type="ECO:0000259" key="6">
    <source>
        <dbReference type="Pfam" id="PF00609"/>
    </source>
</evidence>
<name>A0A7S0GDP9_9STRA</name>
<dbReference type="Pfam" id="PF00609">
    <property type="entry name" value="DAGK_acc"/>
    <property type="match status" value="1"/>
</dbReference>
<feature type="region of interest" description="Disordered" evidence="5">
    <location>
        <begin position="116"/>
        <end position="141"/>
    </location>
</feature>
<dbReference type="InterPro" id="IPR000756">
    <property type="entry name" value="Diacylglycerol_kin_accessory"/>
</dbReference>
<organism evidence="7">
    <name type="scientific">Proboscia inermis</name>
    <dbReference type="NCBI Taxonomy" id="420281"/>
    <lineage>
        <taxon>Eukaryota</taxon>
        <taxon>Sar</taxon>
        <taxon>Stramenopiles</taxon>
        <taxon>Ochrophyta</taxon>
        <taxon>Bacillariophyta</taxon>
        <taxon>Coscinodiscophyceae</taxon>
        <taxon>Rhizosoleniophycidae</taxon>
        <taxon>Rhizosoleniales</taxon>
        <taxon>Rhizosoleniaceae</taxon>
        <taxon>Proboscia</taxon>
    </lineage>
</organism>
<dbReference type="GO" id="GO:0016020">
    <property type="term" value="C:membrane"/>
    <property type="evidence" value="ECO:0007669"/>
    <property type="project" value="TreeGrafter"/>
</dbReference>
<accession>A0A7S0GDP9</accession>
<keyword evidence="3" id="KW-0418">Kinase</keyword>
<evidence type="ECO:0000256" key="3">
    <source>
        <dbReference type="ARBA" id="ARBA00022777"/>
    </source>
</evidence>
<dbReference type="PANTHER" id="PTHR11255:SF80">
    <property type="entry name" value="EYE-SPECIFIC DIACYLGLYCEROL KINASE"/>
    <property type="match status" value="1"/>
</dbReference>
<dbReference type="GO" id="GO:0007200">
    <property type="term" value="P:phospholipase C-activating G protein-coupled receptor signaling pathway"/>
    <property type="evidence" value="ECO:0007669"/>
    <property type="project" value="InterPro"/>
</dbReference>
<sequence>MNEIAVPNDCRAIALMNIQSYAGGTKFTNKGRSDDGLIEIVFFTNIIRMATSAVLSPIMPFLRFRVAAQSSKVCIRINQPLHCQVDGEPWLQKEAIFQISHFGRSTILRRKKSSSNCADQSSVEHSSFSDGTHCSSSMESD</sequence>
<dbReference type="GO" id="GO:0004143">
    <property type="term" value="F:ATP-dependent diacylglycerol kinase activity"/>
    <property type="evidence" value="ECO:0007669"/>
    <property type="project" value="InterPro"/>
</dbReference>
<dbReference type="PANTHER" id="PTHR11255">
    <property type="entry name" value="DIACYLGLYCEROL KINASE"/>
    <property type="match status" value="1"/>
</dbReference>
<proteinExistence type="predicted"/>
<dbReference type="GO" id="GO:0005524">
    <property type="term" value="F:ATP binding"/>
    <property type="evidence" value="ECO:0007669"/>
    <property type="project" value="UniProtKB-KW"/>
</dbReference>